<dbReference type="SUPFAM" id="SSF46600">
    <property type="entry name" value="C-terminal UvrC-binding domain of UvrB"/>
    <property type="match status" value="1"/>
</dbReference>
<dbReference type="InterPro" id="IPR001943">
    <property type="entry name" value="UVR_dom"/>
</dbReference>
<dbReference type="PROSITE" id="PS51194">
    <property type="entry name" value="HELICASE_CTER"/>
    <property type="match status" value="1"/>
</dbReference>
<dbReference type="PANTHER" id="PTHR24029">
    <property type="entry name" value="UVRABC SYSTEM PROTEIN B"/>
    <property type="match status" value="1"/>
</dbReference>
<dbReference type="InterPro" id="IPR027417">
    <property type="entry name" value="P-loop_NTPase"/>
</dbReference>
<evidence type="ECO:0000256" key="3">
    <source>
        <dbReference type="ARBA" id="ARBA00022840"/>
    </source>
</evidence>
<evidence type="ECO:0000313" key="9">
    <source>
        <dbReference type="Proteomes" id="UP000703893"/>
    </source>
</evidence>
<dbReference type="InterPro" id="IPR024759">
    <property type="entry name" value="UvrB_YAD/RRR_dom"/>
</dbReference>
<feature type="domain" description="UVR" evidence="6">
    <location>
        <begin position="440"/>
        <end position="475"/>
    </location>
</feature>
<dbReference type="SUPFAM" id="SSF52540">
    <property type="entry name" value="P-loop containing nucleoside triphosphate hydrolases"/>
    <property type="match status" value="2"/>
</dbReference>
<proteinExistence type="inferred from homology"/>
<evidence type="ECO:0000256" key="2">
    <source>
        <dbReference type="ARBA" id="ARBA00022741"/>
    </source>
</evidence>
<dbReference type="GO" id="GO:0003677">
    <property type="term" value="F:DNA binding"/>
    <property type="evidence" value="ECO:0007669"/>
    <property type="project" value="InterPro"/>
</dbReference>
<dbReference type="GO" id="GO:0009380">
    <property type="term" value="C:excinuclease repair complex"/>
    <property type="evidence" value="ECO:0007669"/>
    <property type="project" value="InterPro"/>
</dbReference>
<sequence>DQISRQELLRELVTIYYERNEVELLRGRFRVRGDTIELVPSYEEEVVRVELFGDEIDRIRVIDPVTGEILRDIEQLTVFPAKHFVTPEEELERALHDIEDELETRLHDLRSAGKLVEAQRLEQRTRYDLEMLRQVGFCNGVENYSRHLSGRKAGEAPATLMSYFPDDFVLFIDESHVSIPQIQAMYEGDRSRKEVLVEFGFRLPSALDNRPLKYHEFWERVGQVVFVSATPGKLELGLSQDRIVEQIIRPTGLVDPAVEVRPVLGQVDDLIKELRIRVEKGERALVTTLTKRMAEDLTDYLQEVGLKVRYLHSEIKSLERISLLRDLRMGIFDTLVGVNLLREGLDLPEVSLVAIMDADKEGFLRAERSLIQTIGRDRMTDSMKRAIDETNRRRDKQLAYNTSHGIVPRPIVKTMRNALLESLGGAAPLSTADVKADEIPARIKELEKQMRAAAASLEFESAAELRDQIQALRERLGPTPASSRRA</sequence>
<keyword evidence="2" id="KW-0547">Nucleotide-binding</keyword>
<evidence type="ECO:0000256" key="5">
    <source>
        <dbReference type="ARBA" id="ARBA00029504"/>
    </source>
</evidence>
<dbReference type="PROSITE" id="PS50151">
    <property type="entry name" value="UVR"/>
    <property type="match status" value="1"/>
</dbReference>
<dbReference type="InterPro" id="IPR001650">
    <property type="entry name" value="Helicase_C-like"/>
</dbReference>
<evidence type="ECO:0000259" key="7">
    <source>
        <dbReference type="PROSITE" id="PS51194"/>
    </source>
</evidence>
<keyword evidence="3" id="KW-0067">ATP-binding</keyword>
<evidence type="ECO:0000259" key="6">
    <source>
        <dbReference type="PROSITE" id="PS50151"/>
    </source>
</evidence>
<evidence type="ECO:0000313" key="8">
    <source>
        <dbReference type="EMBL" id="MBM3275977.1"/>
    </source>
</evidence>
<feature type="domain" description="Helicase C-terminal" evidence="7">
    <location>
        <begin position="266"/>
        <end position="419"/>
    </location>
</feature>
<dbReference type="Pfam" id="PF12344">
    <property type="entry name" value="UvrB"/>
    <property type="match status" value="1"/>
</dbReference>
<evidence type="ECO:0000256" key="4">
    <source>
        <dbReference type="ARBA" id="ARBA00026033"/>
    </source>
</evidence>
<dbReference type="Gene3D" id="4.10.860.10">
    <property type="entry name" value="UVR domain"/>
    <property type="match status" value="1"/>
</dbReference>
<feature type="non-terminal residue" evidence="8">
    <location>
        <position position="1"/>
    </location>
</feature>
<dbReference type="Gene3D" id="3.30.2060.10">
    <property type="entry name" value="Penicillin-binding protein 1b domain"/>
    <property type="match status" value="1"/>
</dbReference>
<organism evidence="8 9">
    <name type="scientific">Candidatus Tanganyikabacteria bacterium</name>
    <dbReference type="NCBI Taxonomy" id="2961651"/>
    <lineage>
        <taxon>Bacteria</taxon>
        <taxon>Bacillati</taxon>
        <taxon>Candidatus Sericytochromatia</taxon>
        <taxon>Candidatus Tanganyikabacteria</taxon>
    </lineage>
</organism>
<dbReference type="GO" id="GO:0005524">
    <property type="term" value="F:ATP binding"/>
    <property type="evidence" value="ECO:0007669"/>
    <property type="project" value="UniProtKB-KW"/>
</dbReference>
<comment type="subunit">
    <text evidence="4">Forms a heterotetramer with UvrA during the search for lesions. Interacts with UvrC in an incision complex.</text>
</comment>
<name>A0A937X756_9BACT</name>
<evidence type="ECO:0000256" key="1">
    <source>
        <dbReference type="ARBA" id="ARBA00008533"/>
    </source>
</evidence>
<gene>
    <name evidence="8" type="ORF">FJZ00_12555</name>
</gene>
<dbReference type="EMBL" id="VGJX01000805">
    <property type="protein sequence ID" value="MBM3275977.1"/>
    <property type="molecule type" value="Genomic_DNA"/>
</dbReference>
<accession>A0A937X756</accession>
<comment type="similarity">
    <text evidence="1">Belongs to the UvrB family.</text>
</comment>
<dbReference type="Pfam" id="PF17757">
    <property type="entry name" value="UvrB_inter"/>
    <property type="match status" value="1"/>
</dbReference>
<dbReference type="Gene3D" id="3.40.50.300">
    <property type="entry name" value="P-loop containing nucleotide triphosphate hydrolases"/>
    <property type="match status" value="2"/>
</dbReference>
<reference evidence="8 9" key="1">
    <citation type="submission" date="2019-03" db="EMBL/GenBank/DDBJ databases">
        <title>Lake Tanganyika Metagenome-Assembled Genomes (MAGs).</title>
        <authorList>
            <person name="Tran P."/>
        </authorList>
    </citation>
    <scope>NUCLEOTIDE SEQUENCE [LARGE SCALE GENOMIC DNA]</scope>
    <source>
        <strain evidence="8">K_DeepCast_65m_m2_236</strain>
    </source>
</reference>
<dbReference type="GO" id="GO:0016887">
    <property type="term" value="F:ATP hydrolysis activity"/>
    <property type="evidence" value="ECO:0007669"/>
    <property type="project" value="InterPro"/>
</dbReference>
<dbReference type="PANTHER" id="PTHR24029:SF0">
    <property type="entry name" value="UVRABC SYSTEM PROTEIN B"/>
    <property type="match status" value="1"/>
</dbReference>
<dbReference type="Proteomes" id="UP000703893">
    <property type="component" value="Unassembled WGS sequence"/>
</dbReference>
<dbReference type="InterPro" id="IPR004807">
    <property type="entry name" value="UvrB"/>
</dbReference>
<dbReference type="AlphaFoldDB" id="A0A937X756"/>
<dbReference type="GO" id="GO:0006289">
    <property type="term" value="P:nucleotide-excision repair"/>
    <property type="evidence" value="ECO:0007669"/>
    <property type="project" value="InterPro"/>
</dbReference>
<dbReference type="SMART" id="SM00490">
    <property type="entry name" value="HELICc"/>
    <property type="match status" value="1"/>
</dbReference>
<dbReference type="Pfam" id="PF00271">
    <property type="entry name" value="Helicase_C"/>
    <property type="match status" value="1"/>
</dbReference>
<dbReference type="InterPro" id="IPR041471">
    <property type="entry name" value="UvrB_inter"/>
</dbReference>
<dbReference type="InterPro" id="IPR036876">
    <property type="entry name" value="UVR_dom_sf"/>
</dbReference>
<comment type="caution">
    <text evidence="8">The sequence shown here is derived from an EMBL/GenBank/DDBJ whole genome shotgun (WGS) entry which is preliminary data.</text>
</comment>
<dbReference type="Pfam" id="PF02151">
    <property type="entry name" value="UVR"/>
    <property type="match status" value="1"/>
</dbReference>
<protein>
    <recommendedName>
        <fullName evidence="5">UvrABC system protein B</fullName>
    </recommendedName>
</protein>